<evidence type="ECO:0000313" key="1">
    <source>
        <dbReference type="EMBL" id="MDN3572187.1"/>
    </source>
</evidence>
<gene>
    <name evidence="1" type="ORF">QWZ18_16340</name>
</gene>
<keyword evidence="2" id="KW-1185">Reference proteome</keyword>
<organism evidence="1 2">
    <name type="scientific">Methylobacterium longum</name>
    <dbReference type="NCBI Taxonomy" id="767694"/>
    <lineage>
        <taxon>Bacteria</taxon>
        <taxon>Pseudomonadati</taxon>
        <taxon>Pseudomonadota</taxon>
        <taxon>Alphaproteobacteria</taxon>
        <taxon>Hyphomicrobiales</taxon>
        <taxon>Methylobacteriaceae</taxon>
        <taxon>Methylobacterium</taxon>
    </lineage>
</organism>
<dbReference type="Proteomes" id="UP001244297">
    <property type="component" value="Unassembled WGS sequence"/>
</dbReference>
<dbReference type="RefSeq" id="WP_238293106.1">
    <property type="nucleotide sequence ID" value="NZ_BPQS01000063.1"/>
</dbReference>
<evidence type="ECO:0000313" key="2">
    <source>
        <dbReference type="Proteomes" id="UP001244297"/>
    </source>
</evidence>
<protein>
    <submittedName>
        <fullName evidence="1">Uncharacterized protein</fullName>
    </submittedName>
</protein>
<dbReference type="EMBL" id="JAUFPT010000057">
    <property type="protein sequence ID" value="MDN3572187.1"/>
    <property type="molecule type" value="Genomic_DNA"/>
</dbReference>
<sequence>MAMPGTNRLPLSDDALDRLARELFAEVRAQHPQKPMRKPADDLAGDVGFDLLDWLLDAGDDVGDGDSGD</sequence>
<proteinExistence type="predicted"/>
<name>A0ABT8AR72_9HYPH</name>
<reference evidence="2" key="1">
    <citation type="journal article" date="2019" name="Int. J. Syst. Evol. Microbiol.">
        <title>The Global Catalogue of Microorganisms (GCM) 10K type strain sequencing project: providing services to taxonomists for standard genome sequencing and annotation.</title>
        <authorList>
            <consortium name="The Broad Institute Genomics Platform"/>
            <consortium name="The Broad Institute Genome Sequencing Center for Infectious Disease"/>
            <person name="Wu L."/>
            <person name="Ma J."/>
        </authorList>
    </citation>
    <scope>NUCLEOTIDE SEQUENCE [LARGE SCALE GENOMIC DNA]</scope>
    <source>
        <strain evidence="2">CECT 7806</strain>
    </source>
</reference>
<comment type="caution">
    <text evidence="1">The sequence shown here is derived from an EMBL/GenBank/DDBJ whole genome shotgun (WGS) entry which is preliminary data.</text>
</comment>
<accession>A0ABT8AR72</accession>